<reference evidence="1 2" key="2">
    <citation type="journal article" date="2019" name="G3 (Bethesda)">
        <title>Hybrid Assembly of the Genome of the Entomopathogenic Nematode Steinernema carpocapsae Identifies the X-Chromosome.</title>
        <authorList>
            <person name="Serra L."/>
            <person name="Macchietto M."/>
            <person name="Macias-Munoz A."/>
            <person name="McGill C.J."/>
            <person name="Rodriguez I.M."/>
            <person name="Rodriguez B."/>
            <person name="Murad R."/>
            <person name="Mortazavi A."/>
        </authorList>
    </citation>
    <scope>NUCLEOTIDE SEQUENCE [LARGE SCALE GENOMIC DNA]</scope>
    <source>
        <strain evidence="1 2">ALL</strain>
    </source>
</reference>
<dbReference type="Proteomes" id="UP000298663">
    <property type="component" value="Unassembled WGS sequence"/>
</dbReference>
<dbReference type="EMBL" id="AZBU02000001">
    <property type="protein sequence ID" value="TMS39382.1"/>
    <property type="molecule type" value="Genomic_DNA"/>
</dbReference>
<reference evidence="1 2" key="1">
    <citation type="journal article" date="2015" name="Genome Biol.">
        <title>Comparative genomics of Steinernema reveals deeply conserved gene regulatory networks.</title>
        <authorList>
            <person name="Dillman A.R."/>
            <person name="Macchietto M."/>
            <person name="Porter C.F."/>
            <person name="Rogers A."/>
            <person name="Williams B."/>
            <person name="Antoshechkin I."/>
            <person name="Lee M.M."/>
            <person name="Goodwin Z."/>
            <person name="Lu X."/>
            <person name="Lewis E.E."/>
            <person name="Goodrich-Blair H."/>
            <person name="Stock S.P."/>
            <person name="Adams B.J."/>
            <person name="Sternberg P.W."/>
            <person name="Mortazavi A."/>
        </authorList>
    </citation>
    <scope>NUCLEOTIDE SEQUENCE [LARGE SCALE GENOMIC DNA]</scope>
    <source>
        <strain evidence="1 2">ALL</strain>
    </source>
</reference>
<evidence type="ECO:0000313" key="1">
    <source>
        <dbReference type="EMBL" id="TMS39382.1"/>
    </source>
</evidence>
<accession>A0A4U8V0S7</accession>
<proteinExistence type="predicted"/>
<gene>
    <name evidence="1" type="ORF">L596_005917</name>
</gene>
<evidence type="ECO:0000313" key="2">
    <source>
        <dbReference type="Proteomes" id="UP000298663"/>
    </source>
</evidence>
<sequence length="117" mass="13171">MTPFTHGPVYSCSHSSGISFGPFQASFILRSTCITQDHENTLIGVACRSLQDRSSCFRSDLYLALCGGQHADSKSSRVSQTLSLTVTFRSFRRNRNDQNRSDTHWKLPKCLLLLLTR</sequence>
<protein>
    <submittedName>
        <fullName evidence="1">Uncharacterized protein</fullName>
    </submittedName>
</protein>
<keyword evidence="2" id="KW-1185">Reference proteome</keyword>
<name>A0A4U8V0S7_STECR</name>
<comment type="caution">
    <text evidence="1">The sequence shown here is derived from an EMBL/GenBank/DDBJ whole genome shotgun (WGS) entry which is preliminary data.</text>
</comment>
<dbReference type="AlphaFoldDB" id="A0A4U8V0S7"/>
<organism evidence="1 2">
    <name type="scientific">Steinernema carpocapsae</name>
    <name type="common">Entomopathogenic nematode</name>
    <dbReference type="NCBI Taxonomy" id="34508"/>
    <lineage>
        <taxon>Eukaryota</taxon>
        <taxon>Metazoa</taxon>
        <taxon>Ecdysozoa</taxon>
        <taxon>Nematoda</taxon>
        <taxon>Chromadorea</taxon>
        <taxon>Rhabditida</taxon>
        <taxon>Tylenchina</taxon>
        <taxon>Panagrolaimomorpha</taxon>
        <taxon>Strongyloidoidea</taxon>
        <taxon>Steinernematidae</taxon>
        <taxon>Steinernema</taxon>
    </lineage>
</organism>